<accession>A0AAV4VZ07</accession>
<dbReference type="AlphaFoldDB" id="A0AAV4VZ07"/>
<organism evidence="2 3">
    <name type="scientific">Caerostris darwini</name>
    <dbReference type="NCBI Taxonomy" id="1538125"/>
    <lineage>
        <taxon>Eukaryota</taxon>
        <taxon>Metazoa</taxon>
        <taxon>Ecdysozoa</taxon>
        <taxon>Arthropoda</taxon>
        <taxon>Chelicerata</taxon>
        <taxon>Arachnida</taxon>
        <taxon>Araneae</taxon>
        <taxon>Araneomorphae</taxon>
        <taxon>Entelegynae</taxon>
        <taxon>Araneoidea</taxon>
        <taxon>Araneidae</taxon>
        <taxon>Caerostris</taxon>
    </lineage>
</organism>
<keyword evidence="3" id="KW-1185">Reference proteome</keyword>
<comment type="caution">
    <text evidence="2">The sequence shown here is derived from an EMBL/GenBank/DDBJ whole genome shotgun (WGS) entry which is preliminary data.</text>
</comment>
<dbReference type="Proteomes" id="UP001054837">
    <property type="component" value="Unassembled WGS sequence"/>
</dbReference>
<name>A0AAV4VZ07_9ARAC</name>
<dbReference type="EMBL" id="BPLQ01013827">
    <property type="protein sequence ID" value="GIY75159.1"/>
    <property type="molecule type" value="Genomic_DNA"/>
</dbReference>
<feature type="region of interest" description="Disordered" evidence="1">
    <location>
        <begin position="58"/>
        <end position="87"/>
    </location>
</feature>
<gene>
    <name evidence="2" type="ORF">CDAR_382231</name>
</gene>
<evidence type="ECO:0000256" key="1">
    <source>
        <dbReference type="SAM" id="MobiDB-lite"/>
    </source>
</evidence>
<reference evidence="2 3" key="1">
    <citation type="submission" date="2021-06" db="EMBL/GenBank/DDBJ databases">
        <title>Caerostris darwini draft genome.</title>
        <authorList>
            <person name="Kono N."/>
            <person name="Arakawa K."/>
        </authorList>
    </citation>
    <scope>NUCLEOTIDE SEQUENCE [LARGE SCALE GENOMIC DNA]</scope>
</reference>
<evidence type="ECO:0000313" key="2">
    <source>
        <dbReference type="EMBL" id="GIY75159.1"/>
    </source>
</evidence>
<feature type="compositionally biased region" description="Polar residues" evidence="1">
    <location>
        <begin position="63"/>
        <end position="87"/>
    </location>
</feature>
<proteinExistence type="predicted"/>
<sequence>MKGVVFSSIVGEHMQAMCSPSIQEELEVAECQKLLQLPYKKKRDCPVIGHRPLRCAGKRKGSCSGQAKMQYEPTRSPSHLQRQLQHN</sequence>
<evidence type="ECO:0000313" key="3">
    <source>
        <dbReference type="Proteomes" id="UP001054837"/>
    </source>
</evidence>
<protein>
    <submittedName>
        <fullName evidence="2">Uncharacterized protein</fullName>
    </submittedName>
</protein>